<evidence type="ECO:0000256" key="1">
    <source>
        <dbReference type="PIRSR" id="PIRSR601952-1"/>
    </source>
</evidence>
<keyword evidence="2" id="KW-0460">Magnesium</keyword>
<feature type="binding site" evidence="2">
    <location>
        <position position="571"/>
    </location>
    <ligand>
        <name>Zn(2+)</name>
        <dbReference type="ChEBI" id="CHEBI:29105"/>
        <label>2</label>
    </ligand>
</feature>
<feature type="binding site" evidence="2">
    <location>
        <position position="439"/>
    </location>
    <ligand>
        <name>Zn(2+)</name>
        <dbReference type="ChEBI" id="CHEBI:29105"/>
        <label>2</label>
    </ligand>
</feature>
<comment type="cofactor">
    <cofactor evidence="2">
        <name>Mg(2+)</name>
        <dbReference type="ChEBI" id="CHEBI:18420"/>
    </cofactor>
    <text evidence="2">Binds 1 Mg(2+) ion.</text>
</comment>
<feature type="binding site" evidence="2">
    <location>
        <position position="253"/>
    </location>
    <ligand>
        <name>Mg(2+)</name>
        <dbReference type="ChEBI" id="CHEBI:18420"/>
    </ligand>
</feature>
<dbReference type="Pfam" id="PF00245">
    <property type="entry name" value="Alk_phosphatase"/>
    <property type="match status" value="1"/>
</dbReference>
<comment type="caution">
    <text evidence="5">The sequence shown here is derived from an EMBL/GenBank/DDBJ whole genome shotgun (WGS) entry which is preliminary data.</text>
</comment>
<feature type="binding site" evidence="2">
    <location>
        <position position="440"/>
    </location>
    <ligand>
        <name>Zn(2+)</name>
        <dbReference type="ChEBI" id="CHEBI:29105"/>
        <label>2</label>
    </ligand>
</feature>
<dbReference type="Proteomes" id="UP000182379">
    <property type="component" value="Unassembled WGS sequence"/>
</dbReference>
<dbReference type="EMBL" id="FNOP01000019">
    <property type="protein sequence ID" value="SDX26122.1"/>
    <property type="molecule type" value="Genomic_DNA"/>
</dbReference>
<dbReference type="SMART" id="SM00098">
    <property type="entry name" value="alkPPc"/>
    <property type="match status" value="1"/>
</dbReference>
<dbReference type="InterPro" id="IPR017850">
    <property type="entry name" value="Alkaline_phosphatase_core_sf"/>
</dbReference>
<dbReference type="PRINTS" id="PR00113">
    <property type="entry name" value="ALKPHPHTASE"/>
</dbReference>
<evidence type="ECO:0000256" key="2">
    <source>
        <dbReference type="PIRSR" id="PIRSR601952-2"/>
    </source>
</evidence>
<dbReference type="GO" id="GO:0046872">
    <property type="term" value="F:metal ion binding"/>
    <property type="evidence" value="ECO:0007669"/>
    <property type="project" value="UniProtKB-KW"/>
</dbReference>
<dbReference type="InterPro" id="IPR001952">
    <property type="entry name" value="Alkaline_phosphatase"/>
</dbReference>
<proteinExistence type="inferred from homology"/>
<accession>A0A1H3A8Q4</accession>
<dbReference type="GO" id="GO:0004035">
    <property type="term" value="F:alkaline phosphatase activity"/>
    <property type="evidence" value="ECO:0007669"/>
    <property type="project" value="TreeGrafter"/>
</dbReference>
<evidence type="ECO:0000313" key="5">
    <source>
        <dbReference type="EMBL" id="SDX26122.1"/>
    </source>
</evidence>
<keyword evidence="2" id="KW-0862">Zinc</keyword>
<gene>
    <name evidence="5" type="ORF">SAMN05216495_1195</name>
</gene>
<feature type="binding site" evidence="2">
    <location>
        <position position="400"/>
    </location>
    <ligand>
        <name>Zn(2+)</name>
        <dbReference type="ChEBI" id="CHEBI:29105"/>
        <label>2</label>
    </ligand>
</feature>
<dbReference type="Gene3D" id="3.40.720.10">
    <property type="entry name" value="Alkaline Phosphatase, subunit A"/>
    <property type="match status" value="1"/>
</dbReference>
<dbReference type="RefSeq" id="WP_074708079.1">
    <property type="nucleotide sequence ID" value="NZ_FNOP01000019.1"/>
</dbReference>
<feature type="binding site" evidence="2">
    <location>
        <position position="143"/>
    </location>
    <ligand>
        <name>Mg(2+)</name>
        <dbReference type="ChEBI" id="CHEBI:18420"/>
    </ligand>
</feature>
<protein>
    <submittedName>
        <fullName evidence="5">Alkaline phosphatase</fullName>
    </submittedName>
</protein>
<name>A0A1H3A8Q4_ACIFE</name>
<organism evidence="5 6">
    <name type="scientific">Acidaminococcus fermentans</name>
    <dbReference type="NCBI Taxonomy" id="905"/>
    <lineage>
        <taxon>Bacteria</taxon>
        <taxon>Bacillati</taxon>
        <taxon>Bacillota</taxon>
        <taxon>Negativicutes</taxon>
        <taxon>Acidaminococcales</taxon>
        <taxon>Acidaminococcaceae</taxon>
        <taxon>Acidaminococcus</taxon>
    </lineage>
</organism>
<feature type="binding site" evidence="2">
    <location>
        <position position="143"/>
    </location>
    <ligand>
        <name>Zn(2+)</name>
        <dbReference type="ChEBI" id="CHEBI:29105"/>
        <label>2</label>
    </ligand>
</feature>
<reference evidence="5 6" key="1">
    <citation type="submission" date="2016-10" db="EMBL/GenBank/DDBJ databases">
        <authorList>
            <person name="Varghese N."/>
            <person name="Submissions S."/>
        </authorList>
    </citation>
    <scope>NUCLEOTIDE SEQUENCE [LARGE SCALE GENOMIC DNA]</scope>
    <source>
        <strain evidence="5 6">WCC6</strain>
    </source>
</reference>
<feature type="binding site" evidence="2">
    <location>
        <position position="391"/>
    </location>
    <ligand>
        <name>Zn(2+)</name>
        <dbReference type="ChEBI" id="CHEBI:29105"/>
        <label>2</label>
    </ligand>
</feature>
<feature type="active site" description="Phosphoserine intermediate" evidence="1">
    <location>
        <position position="192"/>
    </location>
</feature>
<evidence type="ECO:0000256" key="3">
    <source>
        <dbReference type="RuleBase" id="RU003946"/>
    </source>
</evidence>
<dbReference type="AlphaFoldDB" id="A0A1H3A8Q4"/>
<feature type="binding site" evidence="2">
    <location>
        <position position="251"/>
    </location>
    <ligand>
        <name>Mg(2+)</name>
        <dbReference type="ChEBI" id="CHEBI:18420"/>
    </ligand>
</feature>
<evidence type="ECO:0000313" key="6">
    <source>
        <dbReference type="Proteomes" id="UP000182379"/>
    </source>
</evidence>
<comment type="cofactor">
    <cofactor evidence="2">
        <name>Zn(2+)</name>
        <dbReference type="ChEBI" id="CHEBI:29105"/>
    </cofactor>
    <text evidence="2">Binds 2 Zn(2+) ions.</text>
</comment>
<feature type="signal peptide" evidence="4">
    <location>
        <begin position="1"/>
        <end position="28"/>
    </location>
</feature>
<dbReference type="SUPFAM" id="SSF53649">
    <property type="entry name" value="Alkaline phosphatase-like"/>
    <property type="match status" value="1"/>
</dbReference>
<dbReference type="PANTHER" id="PTHR11596">
    <property type="entry name" value="ALKALINE PHOSPHATASE"/>
    <property type="match status" value="1"/>
</dbReference>
<dbReference type="PANTHER" id="PTHR11596:SF72">
    <property type="entry name" value="ALKALINE PHOSPHATASE"/>
    <property type="match status" value="1"/>
</dbReference>
<feature type="binding site" evidence="2">
    <location>
        <position position="396"/>
    </location>
    <ligand>
        <name>Zn(2+)</name>
        <dbReference type="ChEBI" id="CHEBI:29105"/>
        <label>2</label>
    </ligand>
</feature>
<sequence>MEKKWLKRAILSAVLGSSFLGLLPSVEAAEVRILPVDRAKFWAGAKFDFDVEVKGDQQLKNVAITVNGQPADKFFGQKLVKKDLGNGVTSYRADQVTFPKTGAYEVKVTAQDGAGKGVSAAGYTVVSEKAPKRAKNVILFVGDGMSLQAREIARILSKGLTNGKYNDLLAMEKLEHNAVITTSGYDSLVTDSANSASAYATGHKSVVNAMGVYEDSTKDPFDDPKVENISEIVKRTRGMSVGVVTQAESTDATPAAMIGHTRRRARQDWLASSYLDQYHRPDVIMGGGSARYLPKSTPGSKRKDDENVIQEFKNLGYTFVGTSTEMKAAPSDKPLLGLFHTGTMNVYLDREMLKDPQVLKGFTDQPNLMDMTKKSLDILSKNPNGFFAMIEGASIDKQLHVMDWQRAAYDTIEFDKAIQYAEDWNRKRGNDTLIIVLADHAHGVSISGTYHERDGKKGTEAVRVYQNSVFPTFKDENHDGFPDNPDPDVTLAVQYANHPEYYENYHFMKKPTPPALSVTETKQEQSAIGDKVEFHQVTKASSKVNPARIHPGDPAELMPANTPKDDPQECHSADDILLNAGGPGSEYFKGTMDNTEVFFGMLRALGIDGNKTKVHLTQARK</sequence>
<comment type="similarity">
    <text evidence="3">Belongs to the alkaline phosphatase family.</text>
</comment>
<dbReference type="CDD" id="cd16012">
    <property type="entry name" value="ALP"/>
    <property type="match status" value="1"/>
</dbReference>
<keyword evidence="4" id="KW-0732">Signal</keyword>
<keyword evidence="2" id="KW-0479">Metal-binding</keyword>
<evidence type="ECO:0000256" key="4">
    <source>
        <dbReference type="SAM" id="SignalP"/>
    </source>
</evidence>
<feature type="chain" id="PRO_5032705462" evidence="4">
    <location>
        <begin position="29"/>
        <end position="621"/>
    </location>
</feature>